<reference evidence="2 3" key="1">
    <citation type="journal article" date="2012" name="Science">
        <title>The Paleozoic origin of enzymatic lignin decomposition reconstructed from 31 fungal genomes.</title>
        <authorList>
            <person name="Floudas D."/>
            <person name="Binder M."/>
            <person name="Riley R."/>
            <person name="Barry K."/>
            <person name="Blanchette R.A."/>
            <person name="Henrissat B."/>
            <person name="Martinez A.T."/>
            <person name="Otillar R."/>
            <person name="Spatafora J.W."/>
            <person name="Yadav J.S."/>
            <person name="Aerts A."/>
            <person name="Benoit I."/>
            <person name="Boyd A."/>
            <person name="Carlson A."/>
            <person name="Copeland A."/>
            <person name="Coutinho P.M."/>
            <person name="de Vries R.P."/>
            <person name="Ferreira P."/>
            <person name="Findley K."/>
            <person name="Foster B."/>
            <person name="Gaskell J."/>
            <person name="Glotzer D."/>
            <person name="Gorecki P."/>
            <person name="Heitman J."/>
            <person name="Hesse C."/>
            <person name="Hori C."/>
            <person name="Igarashi K."/>
            <person name="Jurgens J.A."/>
            <person name="Kallen N."/>
            <person name="Kersten P."/>
            <person name="Kohler A."/>
            <person name="Kuees U."/>
            <person name="Kumar T.K.A."/>
            <person name="Kuo A."/>
            <person name="LaButti K."/>
            <person name="Larrondo L.F."/>
            <person name="Lindquist E."/>
            <person name="Ling A."/>
            <person name="Lombard V."/>
            <person name="Lucas S."/>
            <person name="Lundell T."/>
            <person name="Martin R."/>
            <person name="McLaughlin D.J."/>
            <person name="Morgenstern I."/>
            <person name="Morin E."/>
            <person name="Murat C."/>
            <person name="Nagy L.G."/>
            <person name="Nolan M."/>
            <person name="Ohm R.A."/>
            <person name="Patyshakuliyeva A."/>
            <person name="Rokas A."/>
            <person name="Ruiz-Duenas F.J."/>
            <person name="Sabat G."/>
            <person name="Salamov A."/>
            <person name="Samejima M."/>
            <person name="Schmutz J."/>
            <person name="Slot J.C."/>
            <person name="St John F."/>
            <person name="Stenlid J."/>
            <person name="Sun H."/>
            <person name="Sun S."/>
            <person name="Syed K."/>
            <person name="Tsang A."/>
            <person name="Wiebenga A."/>
            <person name="Young D."/>
            <person name="Pisabarro A."/>
            <person name="Eastwood D.C."/>
            <person name="Martin F."/>
            <person name="Cullen D."/>
            <person name="Grigoriev I.V."/>
            <person name="Hibbett D.S."/>
        </authorList>
    </citation>
    <scope>NUCLEOTIDE SEQUENCE</scope>
    <source>
        <strain evidence="3">FP-58527</strain>
    </source>
</reference>
<keyword evidence="3" id="KW-1185">Reference proteome</keyword>
<protein>
    <submittedName>
        <fullName evidence="2">Uncharacterized protein</fullName>
    </submittedName>
</protein>
<accession>S8F4D8</accession>
<organism evidence="2 3">
    <name type="scientific">Fomitopsis schrenkii</name>
    <name type="common">Brown rot fungus</name>
    <dbReference type="NCBI Taxonomy" id="2126942"/>
    <lineage>
        <taxon>Eukaryota</taxon>
        <taxon>Fungi</taxon>
        <taxon>Dikarya</taxon>
        <taxon>Basidiomycota</taxon>
        <taxon>Agaricomycotina</taxon>
        <taxon>Agaricomycetes</taxon>
        <taxon>Polyporales</taxon>
        <taxon>Fomitopsis</taxon>
    </lineage>
</organism>
<evidence type="ECO:0000256" key="1">
    <source>
        <dbReference type="SAM" id="MobiDB-lite"/>
    </source>
</evidence>
<evidence type="ECO:0000313" key="2">
    <source>
        <dbReference type="EMBL" id="EPS96585.1"/>
    </source>
</evidence>
<dbReference type="EMBL" id="KE504187">
    <property type="protein sequence ID" value="EPS96585.1"/>
    <property type="molecule type" value="Genomic_DNA"/>
</dbReference>
<dbReference type="Proteomes" id="UP000015241">
    <property type="component" value="Unassembled WGS sequence"/>
</dbReference>
<feature type="region of interest" description="Disordered" evidence="1">
    <location>
        <begin position="97"/>
        <end position="132"/>
    </location>
</feature>
<dbReference type="HOGENOM" id="CLU_1917109_0_0_1"/>
<evidence type="ECO:0000313" key="3">
    <source>
        <dbReference type="Proteomes" id="UP000015241"/>
    </source>
</evidence>
<feature type="compositionally biased region" description="Acidic residues" evidence="1">
    <location>
        <begin position="109"/>
        <end position="120"/>
    </location>
</feature>
<gene>
    <name evidence="2" type="ORF">FOMPIDRAFT_92295</name>
</gene>
<dbReference type="InParanoid" id="S8F4D8"/>
<name>S8F4D8_FOMSC</name>
<proteinExistence type="predicted"/>
<dbReference type="AlphaFoldDB" id="S8F4D8"/>
<sequence length="132" mass="14597">MTDSIPPYDPANDGPIIDFNTILYDPRGPDGTPWQAGFQRPAEWPQYGAEATARGRVLVNSTDTEQEVYNQEMAKPNNVPYSKAAGKRTLDLFDELYNDTSDTKRSQTDFEDDEEDEEDGSSVAGGDEGPNT</sequence>